<dbReference type="STRING" id="1499687.BN1080_00808"/>
<dbReference type="Proteomes" id="UP000043699">
    <property type="component" value="Unassembled WGS sequence"/>
</dbReference>
<evidence type="ECO:0000313" key="1">
    <source>
        <dbReference type="EMBL" id="CEG21889.1"/>
    </source>
</evidence>
<keyword evidence="2" id="KW-1185">Reference proteome</keyword>
<dbReference type="OrthoDB" id="5507947at2"/>
<name>A0A098EHV0_9BACL</name>
<reference evidence="1 2" key="1">
    <citation type="submission" date="2014-09" db="EMBL/GenBank/DDBJ databases">
        <authorList>
            <person name="Urmite Genomes Urmite Genomes"/>
        </authorList>
    </citation>
    <scope>NUCLEOTIDE SEQUENCE [LARGE SCALE GENOMIC DNA]</scope>
    <source>
        <strain evidence="1 2">ES2</strain>
    </source>
</reference>
<organism evidence="1 2">
    <name type="scientific">Planococcus massiliensis</name>
    <dbReference type="NCBI Taxonomy" id="1499687"/>
    <lineage>
        <taxon>Bacteria</taxon>
        <taxon>Bacillati</taxon>
        <taxon>Bacillota</taxon>
        <taxon>Bacilli</taxon>
        <taxon>Bacillales</taxon>
        <taxon>Caryophanaceae</taxon>
        <taxon>Planococcus</taxon>
    </lineage>
</organism>
<evidence type="ECO:0000313" key="2">
    <source>
        <dbReference type="Proteomes" id="UP000043699"/>
    </source>
</evidence>
<gene>
    <name evidence="1" type="ORF">BN1080_00808</name>
</gene>
<proteinExistence type="predicted"/>
<sequence>MLQEHAKIVDFIAAAEGITGRKKMQKMIYILKKMGVPFQEKYEFHIYGPYSEELTARVEELCDMGFLSEEMEDKGSYVQYKYSVTKEGGDFRSTLKESVLEDPAYAEKLNEKSARFLELTATLLYFDQLERSEQIEKLHVVKGKLNFTEEEIEEAFAFIEELSALKKLP</sequence>
<dbReference type="AlphaFoldDB" id="A0A098EHV0"/>
<dbReference type="EMBL" id="CCXS01000001">
    <property type="protein sequence ID" value="CEG21889.1"/>
    <property type="molecule type" value="Genomic_DNA"/>
</dbReference>
<protein>
    <recommendedName>
        <fullName evidence="3">YwgA family protein</fullName>
    </recommendedName>
</protein>
<accession>A0A098EHV0</accession>
<evidence type="ECO:0008006" key="3">
    <source>
        <dbReference type="Google" id="ProtNLM"/>
    </source>
</evidence>
<dbReference type="RefSeq" id="WP_052650640.1">
    <property type="nucleotide sequence ID" value="NZ_CCXS01000001.1"/>
</dbReference>